<keyword evidence="3" id="KW-0862">Zinc</keyword>
<dbReference type="AlphaFoldDB" id="A0A5D4XPY6"/>
<sequence length="143" mass="15575">MTDSVKTTTGGCLCGAVRYEVKGPLRDVVNCHCSMCQRLHGSFGPHSKARKVNITITRDAGLAWYASSRIARRGFCRVCGSSLFWEPFDLDATGIIAGSLDGPTSLRTIGHIFVGEKCDFYEITDGLPQYEASSDGALVDDYR</sequence>
<protein>
    <submittedName>
        <fullName evidence="6">GFA family protein</fullName>
    </submittedName>
</protein>
<keyword evidence="7" id="KW-1185">Reference proteome</keyword>
<dbReference type="GO" id="GO:0046872">
    <property type="term" value="F:metal ion binding"/>
    <property type="evidence" value="ECO:0007669"/>
    <property type="project" value="UniProtKB-KW"/>
</dbReference>
<dbReference type="Pfam" id="PF04828">
    <property type="entry name" value="GFA"/>
    <property type="match status" value="1"/>
</dbReference>
<evidence type="ECO:0000313" key="6">
    <source>
        <dbReference type="EMBL" id="TYT26718.1"/>
    </source>
</evidence>
<evidence type="ECO:0000256" key="4">
    <source>
        <dbReference type="ARBA" id="ARBA00023239"/>
    </source>
</evidence>
<dbReference type="PANTHER" id="PTHR33337">
    <property type="entry name" value="GFA DOMAIN-CONTAINING PROTEIN"/>
    <property type="match status" value="1"/>
</dbReference>
<gene>
    <name evidence="6" type="ORF">FZO89_10865</name>
</gene>
<dbReference type="Proteomes" id="UP000324973">
    <property type="component" value="Unassembled WGS sequence"/>
</dbReference>
<evidence type="ECO:0000313" key="7">
    <source>
        <dbReference type="Proteomes" id="UP000324973"/>
    </source>
</evidence>
<keyword evidence="2" id="KW-0479">Metal-binding</keyword>
<dbReference type="PANTHER" id="PTHR33337:SF40">
    <property type="entry name" value="CENP-V_GFA DOMAIN-CONTAINING PROTEIN-RELATED"/>
    <property type="match status" value="1"/>
</dbReference>
<dbReference type="SUPFAM" id="SSF51316">
    <property type="entry name" value="Mss4-like"/>
    <property type="match status" value="1"/>
</dbReference>
<evidence type="ECO:0000259" key="5">
    <source>
        <dbReference type="PROSITE" id="PS51891"/>
    </source>
</evidence>
<dbReference type="GO" id="GO:0016846">
    <property type="term" value="F:carbon-sulfur lyase activity"/>
    <property type="evidence" value="ECO:0007669"/>
    <property type="project" value="InterPro"/>
</dbReference>
<dbReference type="OrthoDB" id="7765631at2"/>
<proteinExistence type="inferred from homology"/>
<organism evidence="6 7">
    <name type="scientific">Luteimonas viscosa</name>
    <dbReference type="NCBI Taxonomy" id="1132694"/>
    <lineage>
        <taxon>Bacteria</taxon>
        <taxon>Pseudomonadati</taxon>
        <taxon>Pseudomonadota</taxon>
        <taxon>Gammaproteobacteria</taxon>
        <taxon>Lysobacterales</taxon>
        <taxon>Lysobacteraceae</taxon>
        <taxon>Luteimonas</taxon>
    </lineage>
</organism>
<keyword evidence="4" id="KW-0456">Lyase</keyword>
<dbReference type="InterPro" id="IPR006913">
    <property type="entry name" value="CENP-V/GFA"/>
</dbReference>
<dbReference type="RefSeq" id="WP_149103273.1">
    <property type="nucleotide sequence ID" value="NZ_VTFT01000001.1"/>
</dbReference>
<comment type="similarity">
    <text evidence="1">Belongs to the Gfa family.</text>
</comment>
<dbReference type="EMBL" id="VTFT01000001">
    <property type="protein sequence ID" value="TYT26718.1"/>
    <property type="molecule type" value="Genomic_DNA"/>
</dbReference>
<comment type="caution">
    <text evidence="6">The sequence shown here is derived from an EMBL/GenBank/DDBJ whole genome shotgun (WGS) entry which is preliminary data.</text>
</comment>
<reference evidence="6 7" key="1">
    <citation type="submission" date="2019-08" db="EMBL/GenBank/DDBJ databases">
        <title>Luteimonas viscosus sp. nov., isolated from soil of a sunflower field.</title>
        <authorList>
            <person name="Jianli Z."/>
            <person name="Ying Z."/>
        </authorList>
    </citation>
    <scope>NUCLEOTIDE SEQUENCE [LARGE SCALE GENOMIC DNA]</scope>
    <source>
        <strain evidence="6 7">XBU10</strain>
    </source>
</reference>
<evidence type="ECO:0000256" key="3">
    <source>
        <dbReference type="ARBA" id="ARBA00022833"/>
    </source>
</evidence>
<name>A0A5D4XPY6_9GAMM</name>
<evidence type="ECO:0000256" key="2">
    <source>
        <dbReference type="ARBA" id="ARBA00022723"/>
    </source>
</evidence>
<dbReference type="Gene3D" id="3.90.1590.10">
    <property type="entry name" value="glutathione-dependent formaldehyde- activating enzyme (gfa)"/>
    <property type="match status" value="1"/>
</dbReference>
<dbReference type="InterPro" id="IPR011057">
    <property type="entry name" value="Mss4-like_sf"/>
</dbReference>
<dbReference type="PROSITE" id="PS51891">
    <property type="entry name" value="CENP_V_GFA"/>
    <property type="match status" value="1"/>
</dbReference>
<accession>A0A5D4XPY6</accession>
<evidence type="ECO:0000256" key="1">
    <source>
        <dbReference type="ARBA" id="ARBA00005495"/>
    </source>
</evidence>
<feature type="domain" description="CENP-V/GFA" evidence="5">
    <location>
        <begin position="8"/>
        <end position="122"/>
    </location>
</feature>